<proteinExistence type="predicted"/>
<feature type="non-terminal residue" evidence="1">
    <location>
        <position position="46"/>
    </location>
</feature>
<organism evidence="1">
    <name type="scientific">marine metagenome</name>
    <dbReference type="NCBI Taxonomy" id="408172"/>
    <lineage>
        <taxon>unclassified sequences</taxon>
        <taxon>metagenomes</taxon>
        <taxon>ecological metagenomes</taxon>
    </lineage>
</organism>
<accession>A0A382LI55</accession>
<evidence type="ECO:0000313" key="1">
    <source>
        <dbReference type="EMBL" id="SVC35525.1"/>
    </source>
</evidence>
<sequence>MTAGAKEISLAAGLGEEQGLKIEDSFTLKATQWDVWRAIMDPGIVA</sequence>
<protein>
    <submittedName>
        <fullName evidence="1">Uncharacterized protein</fullName>
    </submittedName>
</protein>
<gene>
    <name evidence="1" type="ORF">METZ01_LOCUS288379</name>
</gene>
<reference evidence="1" key="1">
    <citation type="submission" date="2018-05" db="EMBL/GenBank/DDBJ databases">
        <authorList>
            <person name="Lanie J.A."/>
            <person name="Ng W.-L."/>
            <person name="Kazmierczak K.M."/>
            <person name="Andrzejewski T.M."/>
            <person name="Davidsen T.M."/>
            <person name="Wayne K.J."/>
            <person name="Tettelin H."/>
            <person name="Glass J.I."/>
            <person name="Rusch D."/>
            <person name="Podicherti R."/>
            <person name="Tsui H.-C.T."/>
            <person name="Winkler M.E."/>
        </authorList>
    </citation>
    <scope>NUCLEOTIDE SEQUENCE</scope>
</reference>
<name>A0A382LI55_9ZZZZ</name>
<dbReference type="EMBL" id="UINC01086768">
    <property type="protein sequence ID" value="SVC35525.1"/>
    <property type="molecule type" value="Genomic_DNA"/>
</dbReference>
<dbReference type="AlphaFoldDB" id="A0A382LI55"/>